<dbReference type="SMART" id="SM00436">
    <property type="entry name" value="TOP1Bc"/>
    <property type="match status" value="1"/>
</dbReference>
<evidence type="ECO:0000256" key="1">
    <source>
        <dbReference type="ARBA" id="ARBA00000213"/>
    </source>
</evidence>
<dbReference type="PROSITE" id="PS52039">
    <property type="entry name" value="TOPO_IA_2"/>
    <property type="match status" value="1"/>
</dbReference>
<keyword evidence="4" id="KW-0479">Metal-binding</keyword>
<feature type="region of interest" description="Disordered" evidence="12">
    <location>
        <begin position="617"/>
        <end position="689"/>
    </location>
</feature>
<dbReference type="SMART" id="SM00493">
    <property type="entry name" value="TOPRIM"/>
    <property type="match status" value="1"/>
</dbReference>
<dbReference type="PANTHER" id="PTHR11390:SF21">
    <property type="entry name" value="DNA TOPOISOMERASE 3-ALPHA"/>
    <property type="match status" value="1"/>
</dbReference>
<dbReference type="CDD" id="cd03362">
    <property type="entry name" value="TOPRIM_TopoIA_TopoIII"/>
    <property type="match status" value="1"/>
</dbReference>
<evidence type="ECO:0000256" key="2">
    <source>
        <dbReference type="ARBA" id="ARBA00009446"/>
    </source>
</evidence>
<dbReference type="STRING" id="451379.A0A158R560"/>
<dbReference type="PROSITE" id="PS51999">
    <property type="entry name" value="ZF_GRF"/>
    <property type="match status" value="1"/>
</dbReference>
<comment type="similarity">
    <text evidence="2 11">Belongs to the type IA topoisomerase family.</text>
</comment>
<dbReference type="GO" id="GO:0003917">
    <property type="term" value="F:DNA topoisomerase type I (single strand cut, ATP-independent) activity"/>
    <property type="evidence" value="ECO:0007669"/>
    <property type="project" value="UniProtKB-EC"/>
</dbReference>
<dbReference type="CDD" id="cd00186">
    <property type="entry name" value="TOP1Ac"/>
    <property type="match status" value="1"/>
</dbReference>
<protein>
    <recommendedName>
        <fullName evidence="3 11">DNA topoisomerase</fullName>
        <ecNumber evidence="3 11">5.6.2.1</ecNumber>
    </recommendedName>
</protein>
<evidence type="ECO:0000259" key="14">
    <source>
        <dbReference type="PROSITE" id="PS51999"/>
    </source>
</evidence>
<evidence type="ECO:0000256" key="3">
    <source>
        <dbReference type="ARBA" id="ARBA00012891"/>
    </source>
</evidence>
<dbReference type="Gene3D" id="1.10.460.10">
    <property type="entry name" value="Topoisomerase I, domain 2"/>
    <property type="match status" value="1"/>
</dbReference>
<dbReference type="SUPFAM" id="SSF56712">
    <property type="entry name" value="Prokaryotic type I DNA topoisomerase"/>
    <property type="match status" value="1"/>
</dbReference>
<dbReference type="InterPro" id="IPR003601">
    <property type="entry name" value="Topo_IA_2"/>
</dbReference>
<dbReference type="AlphaFoldDB" id="A0A158R560"/>
<feature type="compositionally biased region" description="Low complexity" evidence="12">
    <location>
        <begin position="636"/>
        <end position="649"/>
    </location>
</feature>
<dbReference type="GO" id="GO:0006310">
    <property type="term" value="P:DNA recombination"/>
    <property type="evidence" value="ECO:0007669"/>
    <property type="project" value="TreeGrafter"/>
</dbReference>
<keyword evidence="16" id="KW-1185">Reference proteome</keyword>
<dbReference type="GO" id="GO:0006265">
    <property type="term" value="P:DNA topological change"/>
    <property type="evidence" value="ECO:0007669"/>
    <property type="project" value="InterPro"/>
</dbReference>
<dbReference type="GO" id="GO:0005634">
    <property type="term" value="C:nucleus"/>
    <property type="evidence" value="ECO:0007669"/>
    <property type="project" value="TreeGrafter"/>
</dbReference>
<name>A0A158R560_9BILA</name>
<evidence type="ECO:0000256" key="5">
    <source>
        <dbReference type="ARBA" id="ARBA00022771"/>
    </source>
</evidence>
<evidence type="ECO:0000256" key="9">
    <source>
        <dbReference type="ARBA" id="ARBA00023235"/>
    </source>
</evidence>
<feature type="region of interest" description="Disordered" evidence="12">
    <location>
        <begin position="704"/>
        <end position="729"/>
    </location>
</feature>
<dbReference type="GO" id="GO:0008270">
    <property type="term" value="F:zinc ion binding"/>
    <property type="evidence" value="ECO:0007669"/>
    <property type="project" value="UniProtKB-KW"/>
</dbReference>
<proteinExistence type="inferred from homology"/>
<feature type="domain" description="GRF-type" evidence="14">
    <location>
        <begin position="743"/>
        <end position="786"/>
    </location>
</feature>
<feature type="domain" description="Topo IA-type catalytic" evidence="15">
    <location>
        <begin position="165"/>
        <end position="588"/>
    </location>
</feature>
<dbReference type="SMART" id="SM00437">
    <property type="entry name" value="TOP1Ac"/>
    <property type="match status" value="1"/>
</dbReference>
<dbReference type="Gene3D" id="2.70.20.10">
    <property type="entry name" value="Topoisomerase I, domain 3"/>
    <property type="match status" value="1"/>
</dbReference>
<evidence type="ECO:0000256" key="8">
    <source>
        <dbReference type="ARBA" id="ARBA00023125"/>
    </source>
</evidence>
<evidence type="ECO:0000256" key="10">
    <source>
        <dbReference type="PROSITE-ProRule" id="PRU01343"/>
    </source>
</evidence>
<dbReference type="InterPro" id="IPR010666">
    <property type="entry name" value="Znf_GRF"/>
</dbReference>
<evidence type="ECO:0000259" key="15">
    <source>
        <dbReference type="PROSITE" id="PS52039"/>
    </source>
</evidence>
<comment type="catalytic activity">
    <reaction evidence="1 11">
        <text>ATP-independent breakage of single-stranded DNA, followed by passage and rejoining.</text>
        <dbReference type="EC" id="5.6.2.1"/>
    </reaction>
</comment>
<evidence type="ECO:0000313" key="16">
    <source>
        <dbReference type="Proteomes" id="UP000046393"/>
    </source>
</evidence>
<feature type="compositionally biased region" description="Polar residues" evidence="12">
    <location>
        <begin position="714"/>
        <end position="729"/>
    </location>
</feature>
<dbReference type="FunFam" id="1.10.290.10:FF:000001">
    <property type="entry name" value="DNA topoisomerase"/>
    <property type="match status" value="1"/>
</dbReference>
<feature type="compositionally biased region" description="Basic residues" evidence="12">
    <location>
        <begin position="650"/>
        <end position="659"/>
    </location>
</feature>
<dbReference type="Pfam" id="PF01751">
    <property type="entry name" value="Toprim"/>
    <property type="match status" value="1"/>
</dbReference>
<reference evidence="17" key="1">
    <citation type="submission" date="2016-04" db="UniProtKB">
        <authorList>
            <consortium name="WormBaseParasite"/>
        </authorList>
    </citation>
    <scope>IDENTIFICATION</scope>
</reference>
<sequence length="786" mass="89440">MRALFVAEKNDAAKGIAAILSRGTALRRESHSRWNKIYQFTAEILNQQRCTVVLTSVAGHLLQHQFPQSHKNWISTPMKTLFDVPIQKSIIPGMEDIKRTLMEEIRNSDILVIWTDCDREGEDIGAEIVTVCKEVKPRIDVFRARFSEITQAAIWRAVNSLCRLDQRMVDAVECRSELDLRIGAAFSRLQTLHLREKFATIFQEHNEVVSYGSCQFPTLGFVVERYKAIQNFITEQFWKLEVHHKYDNFDVEFTWERGRLFDQRVVQVLHDICEEDDNAHVVSVTKKPKSRWRPIALDTVELEKLAVRKLHISAKDAMYVAEKLYTKGYISYPRTETNKFPSNLNLLPFVEHQTANADWGEFAQSVLTGGITPRNGTKSDEAHPPIHPLKFASHNELIGLEWAIYELVVRHFLACISTNATGQETSVNISLGGEEFYATGLVIDDYGYLKVYKYDKWNDKTLPMYTEGQVLSDYKVVMKDGYTQPPPLLNEADLIGLMEKYGIGTDATHAEHIEKIKKRQYATLNKENRFLPGYLGLALVDGYDNMGFAMSKPHLRANLESQLKQICRGEKSRVEVLKEQIDKYKRIFEQTEDKIVMISNAFRQYLSLRNQEINTLSAGDSETSDQNGTGRRRRSAGTPSSTASAASRARAPRKKSASKKNKENKEVTTVVHSSSDGGTTTQQQQAFTNTSDIDLLESLSILNDGRRRSRTRNSDVGTRNNNNNSGLAQSCAVSSSVGQQKLCRCNLPAVRLQVRKEGPNKGRYFFSCSKDRHDPKCCNYFEWDSL</sequence>
<evidence type="ECO:0000313" key="17">
    <source>
        <dbReference type="WBParaSite" id="SMUV_0000556501-mRNA-1"/>
    </source>
</evidence>
<keyword evidence="8 11" id="KW-0238">DNA-binding</keyword>
<dbReference type="PROSITE" id="PS50880">
    <property type="entry name" value="TOPRIM"/>
    <property type="match status" value="1"/>
</dbReference>
<dbReference type="InterPro" id="IPR023405">
    <property type="entry name" value="Topo_IA_core_domain"/>
</dbReference>
<keyword evidence="6" id="KW-0862">Zinc</keyword>
<evidence type="ECO:0000256" key="11">
    <source>
        <dbReference type="RuleBase" id="RU362092"/>
    </source>
</evidence>
<dbReference type="GO" id="GO:0003677">
    <property type="term" value="F:DNA binding"/>
    <property type="evidence" value="ECO:0007669"/>
    <property type="project" value="UniProtKB-KW"/>
</dbReference>
<feature type="compositionally biased region" description="Polar residues" evidence="12">
    <location>
        <begin position="617"/>
        <end position="627"/>
    </location>
</feature>
<evidence type="ECO:0000256" key="7">
    <source>
        <dbReference type="ARBA" id="ARBA00023029"/>
    </source>
</evidence>
<feature type="compositionally biased region" description="Low complexity" evidence="12">
    <location>
        <begin position="679"/>
        <end position="689"/>
    </location>
</feature>
<evidence type="ECO:0000256" key="6">
    <source>
        <dbReference type="ARBA" id="ARBA00022833"/>
    </source>
</evidence>
<evidence type="ECO:0000256" key="4">
    <source>
        <dbReference type="ARBA" id="ARBA00022723"/>
    </source>
</evidence>
<dbReference type="PANTHER" id="PTHR11390">
    <property type="entry name" value="PROKARYOTIC DNA TOPOISOMERASE"/>
    <property type="match status" value="1"/>
</dbReference>
<keyword evidence="7 11" id="KW-0799">Topoisomerase</keyword>
<dbReference type="InterPro" id="IPR006171">
    <property type="entry name" value="TOPRIM_dom"/>
</dbReference>
<organism evidence="16 17">
    <name type="scientific">Syphacia muris</name>
    <dbReference type="NCBI Taxonomy" id="451379"/>
    <lineage>
        <taxon>Eukaryota</taxon>
        <taxon>Metazoa</taxon>
        <taxon>Ecdysozoa</taxon>
        <taxon>Nematoda</taxon>
        <taxon>Chromadorea</taxon>
        <taxon>Rhabditida</taxon>
        <taxon>Spirurina</taxon>
        <taxon>Oxyuridomorpha</taxon>
        <taxon>Oxyuroidea</taxon>
        <taxon>Oxyuridae</taxon>
        <taxon>Syphacia</taxon>
    </lineage>
</organism>
<dbReference type="InterPro" id="IPR013826">
    <property type="entry name" value="Topo_IA_cen_sub3"/>
</dbReference>
<dbReference type="InterPro" id="IPR013825">
    <property type="entry name" value="Topo_IA_cen_sub2"/>
</dbReference>
<dbReference type="InterPro" id="IPR013824">
    <property type="entry name" value="Topo_IA_cen_sub1"/>
</dbReference>
<dbReference type="InterPro" id="IPR023406">
    <property type="entry name" value="Topo_IA_AS"/>
</dbReference>
<dbReference type="Gene3D" id="1.10.290.10">
    <property type="entry name" value="Topoisomerase I, domain 4"/>
    <property type="match status" value="1"/>
</dbReference>
<dbReference type="InterPro" id="IPR013497">
    <property type="entry name" value="Topo_IA_cen"/>
</dbReference>
<dbReference type="GO" id="GO:0031422">
    <property type="term" value="C:RecQ family helicase-topoisomerase III complex"/>
    <property type="evidence" value="ECO:0007669"/>
    <property type="project" value="TreeGrafter"/>
</dbReference>
<feature type="domain" description="Toprim" evidence="13">
    <location>
        <begin position="2"/>
        <end position="147"/>
    </location>
</feature>
<dbReference type="FunFam" id="3.40.50.140:FF:000003">
    <property type="entry name" value="DNA topoisomerase"/>
    <property type="match status" value="1"/>
</dbReference>
<evidence type="ECO:0000259" key="13">
    <source>
        <dbReference type="PROSITE" id="PS50880"/>
    </source>
</evidence>
<dbReference type="FunFam" id="1.10.460.10:FF:000003">
    <property type="entry name" value="DNA topoisomerase"/>
    <property type="match status" value="1"/>
</dbReference>
<dbReference type="Pfam" id="PF01131">
    <property type="entry name" value="Topoisom_bac"/>
    <property type="match status" value="1"/>
</dbReference>
<dbReference type="InterPro" id="IPR003602">
    <property type="entry name" value="Topo_IA_DNA-bd_dom"/>
</dbReference>
<dbReference type="PRINTS" id="PR00417">
    <property type="entry name" value="PRTPISMRASEI"/>
</dbReference>
<dbReference type="PROSITE" id="PS00396">
    <property type="entry name" value="TOPO_IA_1"/>
    <property type="match status" value="1"/>
</dbReference>
<accession>A0A158R560</accession>
<dbReference type="Proteomes" id="UP000046393">
    <property type="component" value="Unplaced"/>
</dbReference>
<dbReference type="EC" id="5.6.2.1" evidence="3 11"/>
<dbReference type="Pfam" id="PF06839">
    <property type="entry name" value="Zn_ribbon_GRF"/>
    <property type="match status" value="1"/>
</dbReference>
<comment type="function">
    <text evidence="11">Introduces a single-strand break via transesterification at a target site in duplex DNA. Releases the supercoiling and torsional tension of DNA introduced during the DNA replication and transcription by transiently cleaving and rejoining one strand of the DNA duplex. The scissile phosphodiester is attacked by the catalytic tyrosine of the enzyme, resulting in the formation of a DNA-(5'-phosphotyrosyl)-enzyme intermediate and the expulsion of a 3'-OH DNA strand.</text>
</comment>
<dbReference type="GO" id="GO:0006281">
    <property type="term" value="P:DNA repair"/>
    <property type="evidence" value="ECO:0007669"/>
    <property type="project" value="TreeGrafter"/>
</dbReference>
<dbReference type="WBParaSite" id="SMUV_0000556501-mRNA-1">
    <property type="protein sequence ID" value="SMUV_0000556501-mRNA-1"/>
    <property type="gene ID" value="SMUV_0000556501"/>
</dbReference>
<dbReference type="Gene3D" id="3.40.50.140">
    <property type="match status" value="1"/>
</dbReference>
<keyword evidence="9 11" id="KW-0413">Isomerase</keyword>
<dbReference type="InterPro" id="IPR034144">
    <property type="entry name" value="TOPRIM_TopoIII"/>
</dbReference>
<dbReference type="InterPro" id="IPR000380">
    <property type="entry name" value="Topo_IA"/>
</dbReference>
<keyword evidence="5 10" id="KW-0863">Zinc-finger</keyword>
<evidence type="ECO:0000256" key="12">
    <source>
        <dbReference type="SAM" id="MobiDB-lite"/>
    </source>
</evidence>